<dbReference type="EMBL" id="BGZK01000722">
    <property type="protein sequence ID" value="GBP57882.1"/>
    <property type="molecule type" value="Genomic_DNA"/>
</dbReference>
<proteinExistence type="predicted"/>
<accession>A0A4C1X4I4</accession>
<sequence length="73" mass="8054">MAGKVRFLSGDHESDVAALGSLPTYTMPDLFTTPDDPVRLQASIGYSGSYMVRALRDSLFVGVLRPTRTRYTK</sequence>
<protein>
    <submittedName>
        <fullName evidence="1">Uncharacterized protein</fullName>
    </submittedName>
</protein>
<evidence type="ECO:0000313" key="1">
    <source>
        <dbReference type="EMBL" id="GBP57882.1"/>
    </source>
</evidence>
<name>A0A4C1X4I4_EUMVA</name>
<comment type="caution">
    <text evidence="1">The sequence shown here is derived from an EMBL/GenBank/DDBJ whole genome shotgun (WGS) entry which is preliminary data.</text>
</comment>
<gene>
    <name evidence="1" type="ORF">EVAR_37435_1</name>
</gene>
<dbReference type="AlphaFoldDB" id="A0A4C1X4I4"/>
<keyword evidence="2" id="KW-1185">Reference proteome</keyword>
<evidence type="ECO:0000313" key="2">
    <source>
        <dbReference type="Proteomes" id="UP000299102"/>
    </source>
</evidence>
<dbReference type="Proteomes" id="UP000299102">
    <property type="component" value="Unassembled WGS sequence"/>
</dbReference>
<reference evidence="1 2" key="1">
    <citation type="journal article" date="2019" name="Commun. Biol.">
        <title>The bagworm genome reveals a unique fibroin gene that provides high tensile strength.</title>
        <authorList>
            <person name="Kono N."/>
            <person name="Nakamura H."/>
            <person name="Ohtoshi R."/>
            <person name="Tomita M."/>
            <person name="Numata K."/>
            <person name="Arakawa K."/>
        </authorList>
    </citation>
    <scope>NUCLEOTIDE SEQUENCE [LARGE SCALE GENOMIC DNA]</scope>
</reference>
<organism evidence="1 2">
    <name type="scientific">Eumeta variegata</name>
    <name type="common">Bagworm moth</name>
    <name type="synonym">Eumeta japonica</name>
    <dbReference type="NCBI Taxonomy" id="151549"/>
    <lineage>
        <taxon>Eukaryota</taxon>
        <taxon>Metazoa</taxon>
        <taxon>Ecdysozoa</taxon>
        <taxon>Arthropoda</taxon>
        <taxon>Hexapoda</taxon>
        <taxon>Insecta</taxon>
        <taxon>Pterygota</taxon>
        <taxon>Neoptera</taxon>
        <taxon>Endopterygota</taxon>
        <taxon>Lepidoptera</taxon>
        <taxon>Glossata</taxon>
        <taxon>Ditrysia</taxon>
        <taxon>Tineoidea</taxon>
        <taxon>Psychidae</taxon>
        <taxon>Oiketicinae</taxon>
        <taxon>Eumeta</taxon>
    </lineage>
</organism>